<organism evidence="2 3">
    <name type="scientific">Gigaspora margarita</name>
    <dbReference type="NCBI Taxonomy" id="4874"/>
    <lineage>
        <taxon>Eukaryota</taxon>
        <taxon>Fungi</taxon>
        <taxon>Fungi incertae sedis</taxon>
        <taxon>Mucoromycota</taxon>
        <taxon>Glomeromycotina</taxon>
        <taxon>Glomeromycetes</taxon>
        <taxon>Diversisporales</taxon>
        <taxon>Gigasporaceae</taxon>
        <taxon>Gigaspora</taxon>
    </lineage>
</organism>
<sequence>MRKYLLMRTRKDYLNIHADKLNLIINWLSGHTRSDNITSEDNLKNFLIEHTKSLDKERKNYRALARKCIKRLYGERERLKHENIRLRIENDRLRNNLQSRLNGQIGNLQTEELN</sequence>
<dbReference type="EMBL" id="CAJVQB010000652">
    <property type="protein sequence ID" value="CAG8500300.1"/>
    <property type="molecule type" value="Genomic_DNA"/>
</dbReference>
<feature type="coiled-coil region" evidence="1">
    <location>
        <begin position="69"/>
        <end position="96"/>
    </location>
</feature>
<proteinExistence type="predicted"/>
<keyword evidence="1" id="KW-0175">Coiled coil</keyword>
<dbReference type="Proteomes" id="UP000789901">
    <property type="component" value="Unassembled WGS sequence"/>
</dbReference>
<protein>
    <submittedName>
        <fullName evidence="2">42838_t:CDS:1</fullName>
    </submittedName>
</protein>
<evidence type="ECO:0000256" key="1">
    <source>
        <dbReference type="SAM" id="Coils"/>
    </source>
</evidence>
<accession>A0ABM8W1F3</accession>
<gene>
    <name evidence="2" type="ORF">GMARGA_LOCUS2166</name>
</gene>
<reference evidence="2 3" key="1">
    <citation type="submission" date="2021-06" db="EMBL/GenBank/DDBJ databases">
        <authorList>
            <person name="Kallberg Y."/>
            <person name="Tangrot J."/>
            <person name="Rosling A."/>
        </authorList>
    </citation>
    <scope>NUCLEOTIDE SEQUENCE [LARGE SCALE GENOMIC DNA]</scope>
    <source>
        <strain evidence="2 3">120-4 pot B 10/14</strain>
    </source>
</reference>
<keyword evidence="3" id="KW-1185">Reference proteome</keyword>
<comment type="caution">
    <text evidence="2">The sequence shown here is derived from an EMBL/GenBank/DDBJ whole genome shotgun (WGS) entry which is preliminary data.</text>
</comment>
<name>A0ABM8W1F3_GIGMA</name>
<evidence type="ECO:0000313" key="2">
    <source>
        <dbReference type="EMBL" id="CAG8500300.1"/>
    </source>
</evidence>
<evidence type="ECO:0000313" key="3">
    <source>
        <dbReference type="Proteomes" id="UP000789901"/>
    </source>
</evidence>